<dbReference type="PROSITE" id="PS50931">
    <property type="entry name" value="HTH_LYSR"/>
    <property type="match status" value="1"/>
</dbReference>
<dbReference type="Pfam" id="PF03466">
    <property type="entry name" value="LysR_substrate"/>
    <property type="match status" value="1"/>
</dbReference>
<dbReference type="PRINTS" id="PR00039">
    <property type="entry name" value="HTHLYSR"/>
</dbReference>
<evidence type="ECO:0000256" key="4">
    <source>
        <dbReference type="ARBA" id="ARBA00023163"/>
    </source>
</evidence>
<comment type="caution">
    <text evidence="6">The sequence shown here is derived from an EMBL/GenBank/DDBJ whole genome shotgun (WGS) entry which is preliminary data.</text>
</comment>
<proteinExistence type="inferred from homology"/>
<dbReference type="SUPFAM" id="SSF46785">
    <property type="entry name" value="Winged helix' DNA-binding domain"/>
    <property type="match status" value="1"/>
</dbReference>
<dbReference type="InterPro" id="IPR036390">
    <property type="entry name" value="WH_DNA-bd_sf"/>
</dbReference>
<dbReference type="PANTHER" id="PTHR30346">
    <property type="entry name" value="TRANSCRIPTIONAL DUAL REGULATOR HCAR-RELATED"/>
    <property type="match status" value="1"/>
</dbReference>
<dbReference type="Pfam" id="PF00126">
    <property type="entry name" value="HTH_1"/>
    <property type="match status" value="1"/>
</dbReference>
<evidence type="ECO:0000256" key="2">
    <source>
        <dbReference type="ARBA" id="ARBA00023015"/>
    </source>
</evidence>
<accession>A0ABQ2ZIZ3</accession>
<dbReference type="InterPro" id="IPR005119">
    <property type="entry name" value="LysR_subst-bd"/>
</dbReference>
<dbReference type="GeneID" id="96288714"/>
<dbReference type="PANTHER" id="PTHR30346:SF0">
    <property type="entry name" value="HCA OPERON TRANSCRIPTIONAL ACTIVATOR HCAR"/>
    <property type="match status" value="1"/>
</dbReference>
<feature type="domain" description="HTH lysR-type" evidence="5">
    <location>
        <begin position="1"/>
        <end position="58"/>
    </location>
</feature>
<keyword evidence="4" id="KW-0804">Transcription</keyword>
<dbReference type="EMBL" id="BMUU01000001">
    <property type="protein sequence ID" value="GGY17261.1"/>
    <property type="molecule type" value="Genomic_DNA"/>
</dbReference>
<name>A0ABQ2ZIZ3_9ACTN</name>
<comment type="similarity">
    <text evidence="1">Belongs to the LysR transcriptional regulatory family.</text>
</comment>
<dbReference type="InterPro" id="IPR000847">
    <property type="entry name" value="LysR_HTH_N"/>
</dbReference>
<evidence type="ECO:0000313" key="7">
    <source>
        <dbReference type="Proteomes" id="UP000600946"/>
    </source>
</evidence>
<dbReference type="RefSeq" id="WP_190026124.1">
    <property type="nucleotide sequence ID" value="NZ_BMUU01000001.1"/>
</dbReference>
<gene>
    <name evidence="6" type="ORF">GCM10010326_06960</name>
</gene>
<organism evidence="6 7">
    <name type="scientific">Streptomyces xanthochromogenes</name>
    <dbReference type="NCBI Taxonomy" id="67384"/>
    <lineage>
        <taxon>Bacteria</taxon>
        <taxon>Bacillati</taxon>
        <taxon>Actinomycetota</taxon>
        <taxon>Actinomycetes</taxon>
        <taxon>Kitasatosporales</taxon>
        <taxon>Streptomycetaceae</taxon>
        <taxon>Streptomyces</taxon>
    </lineage>
</organism>
<dbReference type="InterPro" id="IPR036388">
    <property type="entry name" value="WH-like_DNA-bd_sf"/>
</dbReference>
<evidence type="ECO:0000313" key="6">
    <source>
        <dbReference type="EMBL" id="GGY17261.1"/>
    </source>
</evidence>
<dbReference type="SUPFAM" id="SSF53850">
    <property type="entry name" value="Periplasmic binding protein-like II"/>
    <property type="match status" value="1"/>
</dbReference>
<dbReference type="Gene3D" id="3.40.190.10">
    <property type="entry name" value="Periplasmic binding protein-like II"/>
    <property type="match status" value="2"/>
</dbReference>
<dbReference type="Proteomes" id="UP000600946">
    <property type="component" value="Unassembled WGS sequence"/>
</dbReference>
<dbReference type="Gene3D" id="1.10.10.10">
    <property type="entry name" value="Winged helix-like DNA-binding domain superfamily/Winged helix DNA-binding domain"/>
    <property type="match status" value="1"/>
</dbReference>
<reference evidence="7" key="1">
    <citation type="journal article" date="2019" name="Int. J. Syst. Evol. Microbiol.">
        <title>The Global Catalogue of Microorganisms (GCM) 10K type strain sequencing project: providing services to taxonomists for standard genome sequencing and annotation.</title>
        <authorList>
            <consortium name="The Broad Institute Genomics Platform"/>
            <consortium name="The Broad Institute Genome Sequencing Center for Infectious Disease"/>
            <person name="Wu L."/>
            <person name="Ma J."/>
        </authorList>
    </citation>
    <scope>NUCLEOTIDE SEQUENCE [LARGE SCALE GENOMIC DNA]</scope>
    <source>
        <strain evidence="7">JCM 4594</strain>
    </source>
</reference>
<keyword evidence="2" id="KW-0805">Transcription regulation</keyword>
<keyword evidence="3" id="KW-0238">DNA-binding</keyword>
<sequence length="328" mass="35152">MDLNAVRTYVAVADAGQFQKAATDLAISQQAVSKRVATLEKELGVRLLTRTASGARPTIDGQAFLPHARALLQAEERAAASVRPGHRALRVDVIGRRLAPADLLRGFHRAHPGTELDVVTLFDADAAFAAVRSGTIDASFRAVTVTERELPDGIATARVHDEPVQLLTGPGHALAHARAVSPAELVGHRIWMPGLVAGTEWAAYYDALAVAFGLTIEATGPDFGTEPLLDTIADSAVLATLVGEQTRFAWPADQGLRRIPLVDPTPVYPHSLIWHSDNPHPALAALRGHLASAFPAERTNSASWSPSWVHMRTPAQRFGADGESFHRT</sequence>
<protein>
    <submittedName>
        <fullName evidence="6">LysR family transcriptional regulator</fullName>
    </submittedName>
</protein>
<evidence type="ECO:0000256" key="1">
    <source>
        <dbReference type="ARBA" id="ARBA00009437"/>
    </source>
</evidence>
<keyword evidence="7" id="KW-1185">Reference proteome</keyword>
<evidence type="ECO:0000259" key="5">
    <source>
        <dbReference type="PROSITE" id="PS50931"/>
    </source>
</evidence>
<evidence type="ECO:0000256" key="3">
    <source>
        <dbReference type="ARBA" id="ARBA00023125"/>
    </source>
</evidence>